<dbReference type="Proteomes" id="UP000596661">
    <property type="component" value="Chromosome 7"/>
</dbReference>
<evidence type="ECO:0000313" key="4">
    <source>
        <dbReference type="Proteomes" id="UP000596661"/>
    </source>
</evidence>
<name>A0A803Q6V5_CANSA</name>
<proteinExistence type="predicted"/>
<reference evidence="3" key="1">
    <citation type="submission" date="2018-11" db="EMBL/GenBank/DDBJ databases">
        <authorList>
            <person name="Grassa J C."/>
        </authorList>
    </citation>
    <scope>NUCLEOTIDE SEQUENCE [LARGE SCALE GENOMIC DNA]</scope>
</reference>
<dbReference type="PANTHER" id="PTHR31286:SF165">
    <property type="entry name" value="DUF4283 DOMAIN-CONTAINING PROTEIN"/>
    <property type="match status" value="1"/>
</dbReference>
<dbReference type="Pfam" id="PF14111">
    <property type="entry name" value="DUF4283"/>
    <property type="match status" value="1"/>
</dbReference>
<evidence type="ECO:0000313" key="3">
    <source>
        <dbReference type="EnsemblPlants" id="cds.evm.model.07.885"/>
    </source>
</evidence>
<dbReference type="InterPro" id="IPR025558">
    <property type="entry name" value="DUF4283"/>
</dbReference>
<dbReference type="InterPro" id="IPR040256">
    <property type="entry name" value="At4g02000-like"/>
</dbReference>
<dbReference type="EnsemblPlants" id="evm.model.07.885">
    <property type="protein sequence ID" value="cds.evm.model.07.885"/>
    <property type="gene ID" value="evm.TU.07.885"/>
</dbReference>
<dbReference type="InterPro" id="IPR036691">
    <property type="entry name" value="Endo/exonu/phosph_ase_sf"/>
</dbReference>
<reference evidence="3" key="2">
    <citation type="submission" date="2021-03" db="UniProtKB">
        <authorList>
            <consortium name="EnsemblPlants"/>
        </authorList>
    </citation>
    <scope>IDENTIFICATION</scope>
</reference>
<organism evidence="3 4">
    <name type="scientific">Cannabis sativa</name>
    <name type="common">Hemp</name>
    <name type="synonym">Marijuana</name>
    <dbReference type="NCBI Taxonomy" id="3483"/>
    <lineage>
        <taxon>Eukaryota</taxon>
        <taxon>Viridiplantae</taxon>
        <taxon>Streptophyta</taxon>
        <taxon>Embryophyta</taxon>
        <taxon>Tracheophyta</taxon>
        <taxon>Spermatophyta</taxon>
        <taxon>Magnoliopsida</taxon>
        <taxon>eudicotyledons</taxon>
        <taxon>Gunneridae</taxon>
        <taxon>Pentapetalae</taxon>
        <taxon>rosids</taxon>
        <taxon>fabids</taxon>
        <taxon>Rosales</taxon>
        <taxon>Cannabaceae</taxon>
        <taxon>Cannabis</taxon>
    </lineage>
</organism>
<dbReference type="PANTHER" id="PTHR31286">
    <property type="entry name" value="GLYCINE-RICH CELL WALL STRUCTURAL PROTEIN 1.8-LIKE"/>
    <property type="match status" value="1"/>
</dbReference>
<dbReference type="AlphaFoldDB" id="A0A803Q6V5"/>
<dbReference type="EMBL" id="UZAU01000650">
    <property type="status" value="NOT_ANNOTATED_CDS"/>
    <property type="molecule type" value="Genomic_DNA"/>
</dbReference>
<dbReference type="SUPFAM" id="SSF56219">
    <property type="entry name" value="DNase I-like"/>
    <property type="match status" value="1"/>
</dbReference>
<accession>A0A803Q6V5</accession>
<evidence type="ECO:0000259" key="2">
    <source>
        <dbReference type="Pfam" id="PF14111"/>
    </source>
</evidence>
<feature type="region of interest" description="Disordered" evidence="1">
    <location>
        <begin position="1"/>
        <end position="34"/>
    </location>
</feature>
<sequence length="712" mass="80957">MVKTRSMMQGKLKTTVKKNKRGPDSSVDAKKTKSMDEVFGVEPMEFSDEEEDQLTNALMLNSNLHDCFQEPLSPRFSLNVILKHEEVKRDVNFFLEVNMDCSKEVSKGIHNTPAVLHSGSVVRILSVSFENSNKQSQIKITLDDIKEEISFWNSSLVCYILGANPPLNVLDGVARQLLKDKIDKVGFLSFGIFLIRFHDVEDRDSVLNGGYIFFNKRPVIMKAWDPNVDFKKEDVIRVPVWVTMDDLELKYCGEKSLLKIIGQVGEPIMVDAVTKERDKLSYPRVLIEVSIHQEFPHTIYFENEYGSNVPIKEWVFKKETKKPASNIDVGKYKTEAFQPIAKGWNVKEKEPIKQASTSNSFQALVQIGEGQEDKAIAGESQSEIQEGNTREGEVPLLLMDKIICWNVRGINNQHKKHTVKQFIASQKAGLVGLLETRVKPPKLGDLYQRMFLDADGKILEDHEGITKAFLEFYQNLLSTRIINRRTVDPKLIRRGPCITEQHVQLLTTAYTLEEVKIVVFSIPAGKAPRLDGYSSSFYQDNWDLVGNDVFEVVTTFLHTGQLLKEINSTINTLVPKSKCSNVYIEAHTSRYCSSKPGGFIKGKSNMNGPGNIAWEKLCKTKKVGGIGFLDIAKWNQVVVSKHVWAVATKKDNVRVKWVHSVYIDHEDWWGFKAPTQSSWYWKRIVSIKEVVKLIMPLDQFIATDFKLLLSTS</sequence>
<feature type="domain" description="DUF4283" evidence="2">
    <location>
        <begin position="151"/>
        <end position="231"/>
    </location>
</feature>
<evidence type="ECO:0000256" key="1">
    <source>
        <dbReference type="SAM" id="MobiDB-lite"/>
    </source>
</evidence>
<dbReference type="Gene3D" id="3.60.10.10">
    <property type="entry name" value="Endonuclease/exonuclease/phosphatase"/>
    <property type="match status" value="1"/>
</dbReference>
<feature type="compositionally biased region" description="Basic and acidic residues" evidence="1">
    <location>
        <begin position="21"/>
        <end position="34"/>
    </location>
</feature>
<protein>
    <recommendedName>
        <fullName evidence="2">DUF4283 domain-containing protein</fullName>
    </recommendedName>
</protein>
<keyword evidence="4" id="KW-1185">Reference proteome</keyword>
<dbReference type="Gramene" id="evm.model.07.885">
    <property type="protein sequence ID" value="cds.evm.model.07.885"/>
    <property type="gene ID" value="evm.TU.07.885"/>
</dbReference>